<proteinExistence type="predicted"/>
<dbReference type="OMA" id="SFICFEV"/>
<name>A0A8S1KCI0_PARPR</name>
<comment type="caution">
    <text evidence="2">The sequence shown here is derived from an EMBL/GenBank/DDBJ whole genome shotgun (WGS) entry which is preliminary data.</text>
</comment>
<feature type="region of interest" description="Disordered" evidence="1">
    <location>
        <begin position="337"/>
        <end position="387"/>
    </location>
</feature>
<gene>
    <name evidence="2" type="ORF">PPRIM_AZ9-3.1.T0180060</name>
</gene>
<evidence type="ECO:0000313" key="3">
    <source>
        <dbReference type="Proteomes" id="UP000688137"/>
    </source>
</evidence>
<reference evidence="2" key="1">
    <citation type="submission" date="2021-01" db="EMBL/GenBank/DDBJ databases">
        <authorList>
            <consortium name="Genoscope - CEA"/>
            <person name="William W."/>
        </authorList>
    </citation>
    <scope>NUCLEOTIDE SEQUENCE</scope>
</reference>
<evidence type="ECO:0000256" key="1">
    <source>
        <dbReference type="SAM" id="MobiDB-lite"/>
    </source>
</evidence>
<evidence type="ECO:0000313" key="2">
    <source>
        <dbReference type="EMBL" id="CAD8051365.1"/>
    </source>
</evidence>
<organism evidence="2 3">
    <name type="scientific">Paramecium primaurelia</name>
    <dbReference type="NCBI Taxonomy" id="5886"/>
    <lineage>
        <taxon>Eukaryota</taxon>
        <taxon>Sar</taxon>
        <taxon>Alveolata</taxon>
        <taxon>Ciliophora</taxon>
        <taxon>Intramacronucleata</taxon>
        <taxon>Oligohymenophorea</taxon>
        <taxon>Peniculida</taxon>
        <taxon>Parameciidae</taxon>
        <taxon>Paramecium</taxon>
    </lineage>
</organism>
<feature type="compositionally biased region" description="Basic and acidic residues" evidence="1">
    <location>
        <begin position="344"/>
        <end position="370"/>
    </location>
</feature>
<protein>
    <submittedName>
        <fullName evidence="2">Uncharacterized protein</fullName>
    </submittedName>
</protein>
<keyword evidence="3" id="KW-1185">Reference proteome</keyword>
<accession>A0A8S1KCI0</accession>
<dbReference type="Proteomes" id="UP000688137">
    <property type="component" value="Unassembled WGS sequence"/>
</dbReference>
<sequence length="387" mass="45914">MSLFSKFTSLFHSNSAVNIHQSEQNKFQEILSSIMGPYVQFDLKQMTKMMAQYLTKNDSYIDILFNYIQEYKPIAGSTALIQLLSVIHQMFHCTDITQEISIKLKDCRIKKIEQQDQDNLVTEPDLMTRMKNEQFYTEMNVSEDLSIQQFTYAYFSYLQRLAANIDLYRAACRNSYPYLNDKDHVEPKLMFLWHYKMQNLINTAAILLKSEMNISEIQKYIYFDVWRFQSFICFEVEKIIDKYITLPNSDALSLYEIYCESKRHYEQLMKFKDTTKRLKLQTPIQCQLDNNELQEFLNFISKLKVLNQMAFKKSLKVPNKQNPCMGIPQKNPQLLHLRSSSGKNRNDQERLNSEESMEEKDKVIDMSETKKKMKKIHIRGQSTFQLN</sequence>
<dbReference type="AlphaFoldDB" id="A0A8S1KCI0"/>
<dbReference type="EMBL" id="CAJJDM010000014">
    <property type="protein sequence ID" value="CAD8051365.1"/>
    <property type="molecule type" value="Genomic_DNA"/>
</dbReference>